<dbReference type="PANTHER" id="PTHR47326">
    <property type="entry name" value="TRANSPOSABLE ELEMENT TC3 TRANSPOSASE-LIKE PROTEIN"/>
    <property type="match status" value="1"/>
</dbReference>
<dbReference type="Gene3D" id="3.30.420.10">
    <property type="entry name" value="Ribonuclease H-like superfamily/Ribonuclease H"/>
    <property type="match status" value="1"/>
</dbReference>
<dbReference type="WBParaSite" id="SSTP_0000289800.1">
    <property type="protein sequence ID" value="SSTP_0000289800.1"/>
    <property type="gene ID" value="SSTP_0000289800"/>
</dbReference>
<keyword evidence="1" id="KW-1185">Reference proteome</keyword>
<dbReference type="PANTHER" id="PTHR47326:SF1">
    <property type="entry name" value="HTH PSQ-TYPE DOMAIN-CONTAINING PROTEIN"/>
    <property type="match status" value="1"/>
</dbReference>
<protein>
    <submittedName>
        <fullName evidence="2">HTH_7 domain-containing protein</fullName>
    </submittedName>
    <submittedName>
        <fullName evidence="3">Transposase Tc1-like domain-containing protein</fullName>
    </submittedName>
</protein>
<name>A0A0K0E085_STRER</name>
<sequence>MGCFIGRPKSGGQCTIDKIDIMEQVMSILVDDSATSIRKLSRATGVSKSTIQRLLHKNSYKTYKPVYISKLCFNDKRKRKQFCTWLLDKNDKNNNFHCKIYFSDEATFHLNGCVNKHNVFHWATQNPNIN</sequence>
<dbReference type="Proteomes" id="UP000035681">
    <property type="component" value="Unplaced"/>
</dbReference>
<dbReference type="AlphaFoldDB" id="A0A0K0E085"/>
<dbReference type="GO" id="GO:0003676">
    <property type="term" value="F:nucleic acid binding"/>
    <property type="evidence" value="ECO:0007669"/>
    <property type="project" value="InterPro"/>
</dbReference>
<organism evidence="2">
    <name type="scientific">Strongyloides stercoralis</name>
    <name type="common">Threadworm</name>
    <dbReference type="NCBI Taxonomy" id="6248"/>
    <lineage>
        <taxon>Eukaryota</taxon>
        <taxon>Metazoa</taxon>
        <taxon>Ecdysozoa</taxon>
        <taxon>Nematoda</taxon>
        <taxon>Chromadorea</taxon>
        <taxon>Rhabditida</taxon>
        <taxon>Tylenchina</taxon>
        <taxon>Panagrolaimomorpha</taxon>
        <taxon>Strongyloidoidea</taxon>
        <taxon>Strongyloididae</taxon>
        <taxon>Strongyloides</taxon>
    </lineage>
</organism>
<evidence type="ECO:0000313" key="1">
    <source>
        <dbReference type="Proteomes" id="UP000035681"/>
    </source>
</evidence>
<proteinExistence type="predicted"/>
<accession>A0A0K0E085</accession>
<reference evidence="2" key="1">
    <citation type="submission" date="2015-08" db="UniProtKB">
        <authorList>
            <consortium name="WormBaseParasite"/>
        </authorList>
    </citation>
    <scope>IDENTIFICATION</scope>
</reference>
<dbReference type="STRING" id="6248.A0A0K0E085"/>
<evidence type="ECO:0000313" key="3">
    <source>
        <dbReference type="WBParaSite" id="TCONS_00014137.p1"/>
    </source>
</evidence>
<dbReference type="WBParaSite" id="TCONS_00014137.p1">
    <property type="protein sequence ID" value="TCONS_00014137.p1"/>
    <property type="gene ID" value="XLOC_009346"/>
</dbReference>
<dbReference type="InterPro" id="IPR036397">
    <property type="entry name" value="RNaseH_sf"/>
</dbReference>
<evidence type="ECO:0000313" key="2">
    <source>
        <dbReference type="WBParaSite" id="SSTP_0000289800.1"/>
    </source>
</evidence>